<dbReference type="KEGG" id="lut:Lupro_06030"/>
<name>A0A0X8G8Z9_9FLAO</name>
<keyword evidence="2" id="KW-1185">Reference proteome</keyword>
<dbReference type="InterPro" id="IPR018550">
    <property type="entry name" value="Lipid-A_deacylase-rel"/>
</dbReference>
<dbReference type="RefSeq" id="WP_068211484.1">
    <property type="nucleotide sequence ID" value="NZ_CP013355.1"/>
</dbReference>
<dbReference type="PATRIC" id="fig|1622118.3.peg.1251"/>
<sequence>MRKIFVGILFFNMAICFSQSKSSYIQANSFYGNIIAHNSDAYAFLQGHPTGFFISYNKRSYGEEAWQERYNYPDFGYSFGYQDYHSEILGKLYSIYGHYNFYFFNREAKNQLIFRAGIGLAYNTNPYDKETNNKNTAFGSSLNSSTYFKLYFQREHLLNNLGVNAGLTFVHASNSNIKSPNSGVNIWAFTLGLNYDLSSEEQPINYIPSTESKYFKEPIKFNFAIRGGVNEAEIIGSGVKPFYVVSAYADKRLNRKSAIQIGAELYISPMLKEFYNLNLTIPHTNLKETDSFSRIGVFIGHELFINKISIETQLGYYVKYPFEYDGRIYETLGLKRYFNQKWFASVRLKAHAANAETVEFGVGVRL</sequence>
<gene>
    <name evidence="1" type="ORF">Lupro_06030</name>
</gene>
<reference evidence="1 2" key="2">
    <citation type="journal article" date="2016" name="Int. J. Syst. Evol. Microbiol.">
        <title>Lutibacter profundi sp. nov., isolated from a deep-sea hydrothermal system on the Arctic Mid-Ocean Ridge and emended description of the genus Lutibacter.</title>
        <authorList>
            <person name="Le Moine Bauer S."/>
            <person name="Roalkvam I."/>
            <person name="Steen I.H."/>
            <person name="Dahle H."/>
        </authorList>
    </citation>
    <scope>NUCLEOTIDE SEQUENCE [LARGE SCALE GENOMIC DNA]</scope>
    <source>
        <strain evidence="1 2">LP1</strain>
    </source>
</reference>
<dbReference type="AlphaFoldDB" id="A0A0X8G8Z9"/>
<dbReference type="Gene3D" id="2.40.160.20">
    <property type="match status" value="1"/>
</dbReference>
<evidence type="ECO:0000313" key="2">
    <source>
        <dbReference type="Proteomes" id="UP000059672"/>
    </source>
</evidence>
<organism evidence="1 2">
    <name type="scientific">Lutibacter profundi</name>
    <dbReference type="NCBI Taxonomy" id="1622118"/>
    <lineage>
        <taxon>Bacteria</taxon>
        <taxon>Pseudomonadati</taxon>
        <taxon>Bacteroidota</taxon>
        <taxon>Flavobacteriia</taxon>
        <taxon>Flavobacteriales</taxon>
        <taxon>Flavobacteriaceae</taxon>
        <taxon>Lutibacter</taxon>
    </lineage>
</organism>
<accession>A0A0X8G8Z9</accession>
<dbReference type="EMBL" id="CP013355">
    <property type="protein sequence ID" value="AMC12209.1"/>
    <property type="molecule type" value="Genomic_DNA"/>
</dbReference>
<proteinExistence type="predicted"/>
<dbReference type="Proteomes" id="UP000059672">
    <property type="component" value="Chromosome"/>
</dbReference>
<dbReference type="Pfam" id="PF09411">
    <property type="entry name" value="PagL"/>
    <property type="match status" value="1"/>
</dbReference>
<protein>
    <submittedName>
        <fullName evidence="1">Deacylase</fullName>
    </submittedName>
</protein>
<dbReference type="STRING" id="1622118.Lupro_06030"/>
<dbReference type="OrthoDB" id="627554at2"/>
<reference evidence="2" key="1">
    <citation type="submission" date="2015-12" db="EMBL/GenBank/DDBJ databases">
        <title>Complete genome sequence of Lutibacter profundus strain LP1.</title>
        <authorList>
            <person name="Wissuwa J."/>
            <person name="Le Moine Bauer S."/>
            <person name="Stokke R."/>
            <person name="Dahle H."/>
            <person name="Steen I.H."/>
        </authorList>
    </citation>
    <scope>NUCLEOTIDE SEQUENCE [LARGE SCALE GENOMIC DNA]</scope>
    <source>
        <strain evidence="2">LP1</strain>
    </source>
</reference>
<evidence type="ECO:0000313" key="1">
    <source>
        <dbReference type="EMBL" id="AMC12209.1"/>
    </source>
</evidence>